<evidence type="ECO:0000313" key="1">
    <source>
        <dbReference type="EMBL" id="CAG6726367.1"/>
    </source>
</evidence>
<name>A0A8D8YD00_9HEMI</name>
<organism evidence="1">
    <name type="scientific">Cacopsylla melanoneura</name>
    <dbReference type="NCBI Taxonomy" id="428564"/>
    <lineage>
        <taxon>Eukaryota</taxon>
        <taxon>Metazoa</taxon>
        <taxon>Ecdysozoa</taxon>
        <taxon>Arthropoda</taxon>
        <taxon>Hexapoda</taxon>
        <taxon>Insecta</taxon>
        <taxon>Pterygota</taxon>
        <taxon>Neoptera</taxon>
        <taxon>Paraneoptera</taxon>
        <taxon>Hemiptera</taxon>
        <taxon>Sternorrhyncha</taxon>
        <taxon>Psylloidea</taxon>
        <taxon>Psyllidae</taxon>
        <taxon>Psyllinae</taxon>
        <taxon>Cacopsylla</taxon>
    </lineage>
</organism>
<reference evidence="1" key="1">
    <citation type="submission" date="2021-05" db="EMBL/GenBank/DDBJ databases">
        <authorList>
            <person name="Alioto T."/>
            <person name="Alioto T."/>
            <person name="Gomez Garrido J."/>
        </authorList>
    </citation>
    <scope>NUCLEOTIDE SEQUENCE</scope>
</reference>
<dbReference type="AlphaFoldDB" id="A0A8D8YD00"/>
<protein>
    <submittedName>
        <fullName evidence="1">Uncharacterized protein</fullName>
    </submittedName>
</protein>
<accession>A0A8D8YD00</accession>
<proteinExistence type="predicted"/>
<sequence length="108" mass="12806">MYIKQHADHLNVKNVLKHTSAKFILTLIYLHILMRDLLDVNIARKILKQKMPWQFIKNIYIMALSQRKNLVSSVTSVLKPTHVEKDWKHIIFRIHTLRNSSVTFAVFI</sequence>
<dbReference type="EMBL" id="HBUF01371485">
    <property type="protein sequence ID" value="CAG6726367.1"/>
    <property type="molecule type" value="Transcribed_RNA"/>
</dbReference>